<dbReference type="RefSeq" id="WP_203194164.1">
    <property type="nucleotide sequence ID" value="NZ_CP063362.1"/>
</dbReference>
<keyword evidence="2" id="KW-1185">Reference proteome</keyword>
<sequence>MVRIFIPNIPEFTPVWESARAVTGCVVKEPLNGYWRIEAPDKITFGRKALGLGPALWNSALTGGFVGRIVEYSRDTMCIESKD</sequence>
<gene>
    <name evidence="1" type="ORF">EZH22_02080</name>
</gene>
<proteinExistence type="predicted"/>
<protein>
    <submittedName>
        <fullName evidence="1">Uncharacterized protein</fullName>
    </submittedName>
</protein>
<dbReference type="EMBL" id="CP063362">
    <property type="protein sequence ID" value="QRG07251.1"/>
    <property type="molecule type" value="Genomic_DNA"/>
</dbReference>
<dbReference type="AlphaFoldDB" id="A0A974PPU2"/>
<reference evidence="1 2" key="1">
    <citation type="submission" date="2020-10" db="EMBL/GenBank/DDBJ databases">
        <title>Degradation of 1,4-Dioxane by Xanthobacter sp. YN2, via a Novel Group-2 Soluble Di-Iron Monooxygenase.</title>
        <authorList>
            <person name="Ma F."/>
            <person name="Wang Y."/>
            <person name="Yang J."/>
            <person name="Guo H."/>
            <person name="Su D."/>
            <person name="Yu L."/>
        </authorList>
    </citation>
    <scope>NUCLEOTIDE SEQUENCE [LARGE SCALE GENOMIC DNA]</scope>
    <source>
        <strain evidence="1 2">YN2</strain>
    </source>
</reference>
<evidence type="ECO:0000313" key="1">
    <source>
        <dbReference type="EMBL" id="QRG07251.1"/>
    </source>
</evidence>
<organism evidence="1 2">
    <name type="scientific">Xanthobacter dioxanivorans</name>
    <dbReference type="NCBI Taxonomy" id="2528964"/>
    <lineage>
        <taxon>Bacteria</taxon>
        <taxon>Pseudomonadati</taxon>
        <taxon>Pseudomonadota</taxon>
        <taxon>Alphaproteobacteria</taxon>
        <taxon>Hyphomicrobiales</taxon>
        <taxon>Xanthobacteraceae</taxon>
        <taxon>Xanthobacter</taxon>
    </lineage>
</organism>
<evidence type="ECO:0000313" key="2">
    <source>
        <dbReference type="Proteomes" id="UP000596427"/>
    </source>
</evidence>
<dbReference type="KEGG" id="xdi:EZH22_02080"/>
<name>A0A974PPU2_9HYPH</name>
<dbReference type="Proteomes" id="UP000596427">
    <property type="component" value="Chromosome"/>
</dbReference>
<accession>A0A974PPU2</accession>